<dbReference type="InterPro" id="IPR010090">
    <property type="entry name" value="Phage_tape_meas"/>
</dbReference>
<dbReference type="EMBL" id="JAVDUM010000009">
    <property type="protein sequence ID" value="MDR6867686.1"/>
    <property type="molecule type" value="Genomic_DNA"/>
</dbReference>
<evidence type="ECO:0000313" key="6">
    <source>
        <dbReference type="EMBL" id="MDR6867686.1"/>
    </source>
</evidence>
<evidence type="ECO:0000256" key="1">
    <source>
        <dbReference type="ARBA" id="ARBA00022612"/>
    </source>
</evidence>
<dbReference type="Pfam" id="PF10145">
    <property type="entry name" value="PhageMin_Tail"/>
    <property type="match status" value="1"/>
</dbReference>
<feature type="region of interest" description="Disordered" evidence="3">
    <location>
        <begin position="32"/>
        <end position="96"/>
    </location>
</feature>
<evidence type="ECO:0000259" key="5">
    <source>
        <dbReference type="Pfam" id="PF10145"/>
    </source>
</evidence>
<dbReference type="RefSeq" id="WP_310020724.1">
    <property type="nucleotide sequence ID" value="NZ_JAVDUM010000009.1"/>
</dbReference>
<evidence type="ECO:0000313" key="7">
    <source>
        <dbReference type="Proteomes" id="UP001259347"/>
    </source>
</evidence>
<evidence type="ECO:0000256" key="2">
    <source>
        <dbReference type="SAM" id="Coils"/>
    </source>
</evidence>
<proteinExistence type="predicted"/>
<feature type="compositionally biased region" description="Low complexity" evidence="3">
    <location>
        <begin position="32"/>
        <end position="42"/>
    </location>
</feature>
<feature type="domain" description="Phage tail tape measure protein" evidence="5">
    <location>
        <begin position="152"/>
        <end position="351"/>
    </location>
</feature>
<dbReference type="NCBIfam" id="TIGR01760">
    <property type="entry name" value="tape_meas_TP901"/>
    <property type="match status" value="1"/>
</dbReference>
<keyword evidence="4" id="KW-0472">Membrane</keyword>
<feature type="coiled-coil region" evidence="2">
    <location>
        <begin position="642"/>
        <end position="672"/>
    </location>
</feature>
<gene>
    <name evidence="6" type="ORF">J2Y69_002290</name>
</gene>
<reference evidence="6 7" key="1">
    <citation type="submission" date="2023-07" db="EMBL/GenBank/DDBJ databases">
        <title>Sorghum-associated microbial communities from plants grown in Nebraska, USA.</title>
        <authorList>
            <person name="Schachtman D."/>
        </authorList>
    </citation>
    <scope>NUCLEOTIDE SEQUENCE [LARGE SCALE GENOMIC DNA]</scope>
    <source>
        <strain evidence="6 7">2980</strain>
    </source>
</reference>
<evidence type="ECO:0000256" key="4">
    <source>
        <dbReference type="SAM" id="Phobius"/>
    </source>
</evidence>
<accession>A0ABU1SDL1</accession>
<comment type="caution">
    <text evidence="6">The sequence shown here is derived from an EMBL/GenBank/DDBJ whole genome shotgun (WGS) entry which is preliminary data.</text>
</comment>
<sequence>MSFDAGALQFKIQTVGAQGFKQDQADASAAIEKTGKAAAAAAPQVDTLGTSTDETAKKSKTAKPPLTEQAKATEEVGEQSRKAKPKQDEQTKATEAQADAAKKLSVALLAAGTAVAAMVTLAVVKSTDFDQAMSNVRAATMSTVAEQEKLADAALDAGADTAYSAREAADAEEELAKAGLSVSDIVGGSLNGALALAAAGQLQVARSAEIMATTLKQYRLPAEQASHVSDLLAAGAGKAQGSVDDLALALQYVGPVAAGLGISLEETTGTLALFASQGQLGERAGTGLRGVLMSLTSPSALAAKTMAEYNVEIFDGNGKMKSLAAISEQLKGAFGGLTEAERSAALGRIFGNEQITAARVLYEGGAEAVEKWTDEVNESGYAARQAAIRQDNLAGDIEKLGGAFDTALIKTGSAANDVLRTMVQGLTEAVDMFGEAPDVVQGTALVLGVAAGAMLLFAGGAVGARVKFLELKAQLDATNTSMGKTALVGAGVGLALTGVMTVVGLLMAEQAEARAKAQAYADTLEAGTLRVTKATREMVKENLSAKDGFWFIDNGSALSNAKKLGIDLDLVTDAAMGSADALTELQQTLKDGEDGSLEYANAAAIIEKQVRGEAASLDDAIEKAKLKNEVSDEGTTVSKSAADAYLEEADSAEDLNNKLRDLIDTINKVNGVNQDAITANIDYQNTLRDVDQQITSIAEGAEGFGYGLDIATQAGADNKAMLVDLAKDAWDAAQAQLELDQNTAGFVTSLEDARQKLYDAAIAMGATEEEAAALRDSVLSVPTEREITILMQTEAAQQELYDFLDRNQTLSVPIFVNPVVQNMNDAFSDYLTGRSHANGAVVTYNANGNIYRPENHVAQIARAGEYRVWAEPETGGETYVPHAPSKRARAEQIMVQTAEIFGGTYIPAGATGYADGSPVSAAPAVGVTVQSKGGIDLLQYIDVQVHQGQEATAKIIRRS</sequence>
<keyword evidence="4" id="KW-1133">Transmembrane helix</keyword>
<dbReference type="Proteomes" id="UP001259347">
    <property type="component" value="Unassembled WGS sequence"/>
</dbReference>
<name>A0ABU1SDL1_9MICO</name>
<feature type="compositionally biased region" description="Basic and acidic residues" evidence="3">
    <location>
        <begin position="71"/>
        <end position="92"/>
    </location>
</feature>
<feature type="transmembrane region" description="Helical" evidence="4">
    <location>
        <begin position="444"/>
        <end position="464"/>
    </location>
</feature>
<evidence type="ECO:0000256" key="3">
    <source>
        <dbReference type="SAM" id="MobiDB-lite"/>
    </source>
</evidence>
<organism evidence="6 7">
    <name type="scientific">Microbacterium resistens</name>
    <dbReference type="NCBI Taxonomy" id="156977"/>
    <lineage>
        <taxon>Bacteria</taxon>
        <taxon>Bacillati</taxon>
        <taxon>Actinomycetota</taxon>
        <taxon>Actinomycetes</taxon>
        <taxon>Micrococcales</taxon>
        <taxon>Microbacteriaceae</taxon>
        <taxon>Microbacterium</taxon>
    </lineage>
</organism>
<dbReference type="PANTHER" id="PTHR37813:SF1">
    <property type="entry name" value="FELS-2 PROPHAGE PROTEIN"/>
    <property type="match status" value="1"/>
</dbReference>
<keyword evidence="2" id="KW-0175">Coiled coil</keyword>
<feature type="transmembrane region" description="Helical" evidence="4">
    <location>
        <begin position="485"/>
        <end position="508"/>
    </location>
</feature>
<keyword evidence="1" id="KW-1188">Viral release from host cell</keyword>
<keyword evidence="4" id="KW-0812">Transmembrane</keyword>
<dbReference type="PANTHER" id="PTHR37813">
    <property type="entry name" value="FELS-2 PROPHAGE PROTEIN"/>
    <property type="match status" value="1"/>
</dbReference>
<keyword evidence="7" id="KW-1185">Reference proteome</keyword>
<protein>
    <submittedName>
        <fullName evidence="6">TP901 family phage tail tape measure protein</fullName>
    </submittedName>
</protein>